<comment type="caution">
    <text evidence="1">The sequence shown here is derived from an EMBL/GenBank/DDBJ whole genome shotgun (WGS) entry which is preliminary data.</text>
</comment>
<dbReference type="AlphaFoldDB" id="A0A917C6M1"/>
<dbReference type="RefSeq" id="WP_188581534.1">
    <property type="nucleotide sequence ID" value="NZ_BMCT01000006.1"/>
</dbReference>
<evidence type="ECO:0000313" key="2">
    <source>
        <dbReference type="Proteomes" id="UP000606044"/>
    </source>
</evidence>
<accession>A0A917C6M1</accession>
<protein>
    <submittedName>
        <fullName evidence="1">Uncharacterized protein</fullName>
    </submittedName>
</protein>
<reference evidence="1" key="2">
    <citation type="submission" date="2020-09" db="EMBL/GenBank/DDBJ databases">
        <authorList>
            <person name="Sun Q."/>
            <person name="Sedlacek I."/>
        </authorList>
    </citation>
    <scope>NUCLEOTIDE SEQUENCE</scope>
    <source>
        <strain evidence="1">CCM 7897</strain>
    </source>
</reference>
<organism evidence="1 2">
    <name type="scientific">Azorhizobium oxalatiphilum</name>
    <dbReference type="NCBI Taxonomy" id="980631"/>
    <lineage>
        <taxon>Bacteria</taxon>
        <taxon>Pseudomonadati</taxon>
        <taxon>Pseudomonadota</taxon>
        <taxon>Alphaproteobacteria</taxon>
        <taxon>Hyphomicrobiales</taxon>
        <taxon>Xanthobacteraceae</taxon>
        <taxon>Azorhizobium</taxon>
    </lineage>
</organism>
<evidence type="ECO:0000313" key="1">
    <source>
        <dbReference type="EMBL" id="GGF74644.1"/>
    </source>
</evidence>
<keyword evidence="2" id="KW-1185">Reference proteome</keyword>
<name>A0A917C6M1_9HYPH</name>
<proteinExistence type="predicted"/>
<reference evidence="1" key="1">
    <citation type="journal article" date="2014" name="Int. J. Syst. Evol. Microbiol.">
        <title>Complete genome sequence of Corynebacterium casei LMG S-19264T (=DSM 44701T), isolated from a smear-ripened cheese.</title>
        <authorList>
            <consortium name="US DOE Joint Genome Institute (JGI-PGF)"/>
            <person name="Walter F."/>
            <person name="Albersmeier A."/>
            <person name="Kalinowski J."/>
            <person name="Ruckert C."/>
        </authorList>
    </citation>
    <scope>NUCLEOTIDE SEQUENCE</scope>
    <source>
        <strain evidence="1">CCM 7897</strain>
    </source>
</reference>
<gene>
    <name evidence="1" type="ORF">GCM10007301_38130</name>
</gene>
<sequence length="101" mass="11207">MTIAPRSDASDAELARQFIDGEEFLEILMMLGIECTCDDDRTWIQVGDLAYFPGTGYIVRAEKVRGIDGMLQLLGRSRSELPPEPVFKPTAWGPFGDPVSK</sequence>
<dbReference type="EMBL" id="BMCT01000006">
    <property type="protein sequence ID" value="GGF74644.1"/>
    <property type="molecule type" value="Genomic_DNA"/>
</dbReference>
<dbReference type="Proteomes" id="UP000606044">
    <property type="component" value="Unassembled WGS sequence"/>
</dbReference>